<organism evidence="4 5">
    <name type="scientific">Miscanthus lutarioriparius</name>
    <dbReference type="NCBI Taxonomy" id="422564"/>
    <lineage>
        <taxon>Eukaryota</taxon>
        <taxon>Viridiplantae</taxon>
        <taxon>Streptophyta</taxon>
        <taxon>Embryophyta</taxon>
        <taxon>Tracheophyta</taxon>
        <taxon>Spermatophyta</taxon>
        <taxon>Magnoliopsida</taxon>
        <taxon>Liliopsida</taxon>
        <taxon>Poales</taxon>
        <taxon>Poaceae</taxon>
        <taxon>PACMAD clade</taxon>
        <taxon>Panicoideae</taxon>
        <taxon>Andropogonodae</taxon>
        <taxon>Andropogoneae</taxon>
        <taxon>Saccharinae</taxon>
        <taxon>Miscanthus</taxon>
    </lineage>
</organism>
<dbReference type="OrthoDB" id="2019938at2759"/>
<accession>A0A811SKT8</accession>
<protein>
    <recommendedName>
        <fullName evidence="2">ACT domain-containing protein ACR</fullName>
    </recommendedName>
    <alternativeName>
        <fullName evidence="2">Protein ACT DOMAIN REPEATS</fullName>
    </alternativeName>
</protein>
<comment type="caution">
    <text evidence="4">The sequence shown here is derived from an EMBL/GenBank/DDBJ whole genome shotgun (WGS) entry which is preliminary data.</text>
</comment>
<dbReference type="AlphaFoldDB" id="A0A811SKT8"/>
<evidence type="ECO:0000256" key="3">
    <source>
        <dbReference type="SAM" id="MobiDB-lite"/>
    </source>
</evidence>
<evidence type="ECO:0000313" key="4">
    <source>
        <dbReference type="EMBL" id="CAD6341487.1"/>
    </source>
</evidence>
<dbReference type="InterPro" id="IPR045865">
    <property type="entry name" value="ACT-like_dom_sf"/>
</dbReference>
<feature type="region of interest" description="Disordered" evidence="3">
    <location>
        <begin position="245"/>
        <end position="281"/>
    </location>
</feature>
<dbReference type="GO" id="GO:0016597">
    <property type="term" value="F:amino acid binding"/>
    <property type="evidence" value="ECO:0007669"/>
    <property type="project" value="UniProtKB-UniRule"/>
</dbReference>
<dbReference type="PANTHER" id="PTHR31096">
    <property type="entry name" value="ACT DOMAIN-CONTAINING PROTEIN ACR4-RELATED"/>
    <property type="match status" value="1"/>
</dbReference>
<dbReference type="EMBL" id="CAJGYO010000223">
    <property type="protein sequence ID" value="CAD6341487.1"/>
    <property type="molecule type" value="Genomic_DNA"/>
</dbReference>
<dbReference type="PANTHER" id="PTHR31096:SF7">
    <property type="entry name" value="ACT DOMAIN-CONTAINING PROTEIN ACR1"/>
    <property type="match status" value="1"/>
</dbReference>
<comment type="function">
    <text evidence="2">Binds amino acids.</text>
</comment>
<reference evidence="4" key="1">
    <citation type="submission" date="2020-10" db="EMBL/GenBank/DDBJ databases">
        <authorList>
            <person name="Han B."/>
            <person name="Lu T."/>
            <person name="Zhao Q."/>
            <person name="Huang X."/>
            <person name="Zhao Y."/>
        </authorList>
    </citation>
    <scope>NUCLEOTIDE SEQUENCE</scope>
</reference>
<name>A0A811SKT8_9POAL</name>
<evidence type="ECO:0000256" key="2">
    <source>
        <dbReference type="RuleBase" id="RU369043"/>
    </source>
</evidence>
<dbReference type="Gene3D" id="3.30.70.260">
    <property type="match status" value="1"/>
</dbReference>
<evidence type="ECO:0000256" key="1">
    <source>
        <dbReference type="ARBA" id="ARBA00022737"/>
    </source>
</evidence>
<keyword evidence="5" id="KW-1185">Reference proteome</keyword>
<dbReference type="Proteomes" id="UP000604825">
    <property type="component" value="Unassembled WGS sequence"/>
</dbReference>
<dbReference type="SUPFAM" id="SSF55021">
    <property type="entry name" value="ACT-like"/>
    <property type="match status" value="2"/>
</dbReference>
<sequence>MKYVSGPYFEPDFDPLLDRFGTPGVVVDNETREDCTLVKVDSVNRDGVLLEMVQLLTDLDLVISKSYISSDGGWLMDGKDCSSSSFLIGRKLTDPSLPEFIQSALVPFHRPGNRPSPRFTTCLGNVVGPGGPDVSDCAALEFTVHDRAGLLSSITSVLVDNGCHVASGQAWTHNGRAAGVLYVTTAAADGAGAASLLPSRWARVERLVNAVVDARENLTGERHWVCVSEPVQGRVHTERRLHQLMHDDRDYESGPAPTPVDEELFSMGDKAATARTAPAAP</sequence>
<feature type="compositionally biased region" description="Low complexity" evidence="3">
    <location>
        <begin position="271"/>
        <end position="281"/>
    </location>
</feature>
<dbReference type="InterPro" id="IPR040217">
    <property type="entry name" value="ACR1-12"/>
</dbReference>
<keyword evidence="1 2" id="KW-0677">Repeat</keyword>
<gene>
    <name evidence="4" type="ORF">NCGR_LOCUS65585</name>
</gene>
<evidence type="ECO:0000313" key="5">
    <source>
        <dbReference type="Proteomes" id="UP000604825"/>
    </source>
</evidence>
<proteinExistence type="predicted"/>